<dbReference type="EMBL" id="JBFXLQ010000056">
    <property type="protein sequence ID" value="KAL2863126.1"/>
    <property type="molecule type" value="Genomic_DNA"/>
</dbReference>
<proteinExistence type="predicted"/>
<dbReference type="GeneID" id="98141533"/>
<feature type="compositionally biased region" description="Basic and acidic residues" evidence="1">
    <location>
        <begin position="54"/>
        <end position="66"/>
    </location>
</feature>
<keyword evidence="3" id="KW-1185">Reference proteome</keyword>
<comment type="caution">
    <text evidence="2">The sequence shown here is derived from an EMBL/GenBank/DDBJ whole genome shotgun (WGS) entry which is preliminary data.</text>
</comment>
<dbReference type="Proteomes" id="UP001610432">
    <property type="component" value="Unassembled WGS sequence"/>
</dbReference>
<gene>
    <name evidence="2" type="ORF">BJX67DRAFT_267404</name>
</gene>
<feature type="region of interest" description="Disordered" evidence="1">
    <location>
        <begin position="54"/>
        <end position="82"/>
    </location>
</feature>
<dbReference type="RefSeq" id="XP_070882105.1">
    <property type="nucleotide sequence ID" value="XM_071026461.1"/>
</dbReference>
<sequence length="247" mass="28470">MTHRVIFVCHPTFQQTKHSKRPCDWDPKCPPRHVNMEEGVVKARQDFRTFADFTTSRDERQADSQEKQQPNGPKPARHKPLSPLIGLANAHETRHHNFPRVALQCILLIFRKSQRYRSKAKTDTSLEPRDTMTSVRCGIQSGRIRCSFQTCCWNLNWSSIHRHFSGTASRWISFPWFQTRKETSSARLHLKNATFSSLQGFSQNTDFGSSRPCEAGRGLHPHIRIAQRVCLSQDPRARKELSPSPDP</sequence>
<reference evidence="2 3" key="1">
    <citation type="submission" date="2024-07" db="EMBL/GenBank/DDBJ databases">
        <title>Section-level genome sequencing and comparative genomics of Aspergillus sections Usti and Cavernicolus.</title>
        <authorList>
            <consortium name="Lawrence Berkeley National Laboratory"/>
            <person name="Nybo J.L."/>
            <person name="Vesth T.C."/>
            <person name="Theobald S."/>
            <person name="Frisvad J.C."/>
            <person name="Larsen T.O."/>
            <person name="Kjaerboelling I."/>
            <person name="Rothschild-Mancinelli K."/>
            <person name="Lyhne E.K."/>
            <person name="Kogle M.E."/>
            <person name="Barry K."/>
            <person name="Clum A."/>
            <person name="Na H."/>
            <person name="Ledsgaard L."/>
            <person name="Lin J."/>
            <person name="Lipzen A."/>
            <person name="Kuo A."/>
            <person name="Riley R."/>
            <person name="Mondo S."/>
            <person name="Labutti K."/>
            <person name="Haridas S."/>
            <person name="Pangalinan J."/>
            <person name="Salamov A.A."/>
            <person name="Simmons B.A."/>
            <person name="Magnuson J.K."/>
            <person name="Chen J."/>
            <person name="Drula E."/>
            <person name="Henrissat B."/>
            <person name="Wiebenga A."/>
            <person name="Lubbers R.J."/>
            <person name="Gomes A.C."/>
            <person name="Macurrencykelacurrency M.R."/>
            <person name="Stajich J."/>
            <person name="Grigoriev I.V."/>
            <person name="Mortensen U.H."/>
            <person name="De Vries R.P."/>
            <person name="Baker S.E."/>
            <person name="Andersen M.R."/>
        </authorList>
    </citation>
    <scope>NUCLEOTIDE SEQUENCE [LARGE SCALE GENOMIC DNA]</scope>
    <source>
        <strain evidence="2 3">CBS 449.75</strain>
    </source>
</reference>
<protein>
    <submittedName>
        <fullName evidence="2">Uncharacterized protein</fullName>
    </submittedName>
</protein>
<accession>A0ABR4LFA7</accession>
<evidence type="ECO:0000313" key="3">
    <source>
        <dbReference type="Proteomes" id="UP001610432"/>
    </source>
</evidence>
<evidence type="ECO:0000313" key="2">
    <source>
        <dbReference type="EMBL" id="KAL2863126.1"/>
    </source>
</evidence>
<name>A0ABR4LFA7_9EURO</name>
<organism evidence="2 3">
    <name type="scientific">Aspergillus lucknowensis</name>
    <dbReference type="NCBI Taxonomy" id="176173"/>
    <lineage>
        <taxon>Eukaryota</taxon>
        <taxon>Fungi</taxon>
        <taxon>Dikarya</taxon>
        <taxon>Ascomycota</taxon>
        <taxon>Pezizomycotina</taxon>
        <taxon>Eurotiomycetes</taxon>
        <taxon>Eurotiomycetidae</taxon>
        <taxon>Eurotiales</taxon>
        <taxon>Aspergillaceae</taxon>
        <taxon>Aspergillus</taxon>
        <taxon>Aspergillus subgen. Nidulantes</taxon>
    </lineage>
</organism>
<evidence type="ECO:0000256" key="1">
    <source>
        <dbReference type="SAM" id="MobiDB-lite"/>
    </source>
</evidence>